<keyword evidence="7" id="KW-0540">Nuclease</keyword>
<feature type="binding site" evidence="7">
    <location>
        <begin position="340"/>
        <end position="347"/>
    </location>
    <ligand>
        <name>ATP</name>
        <dbReference type="ChEBI" id="CHEBI:30616"/>
    </ligand>
</feature>
<dbReference type="CDD" id="cd03280">
    <property type="entry name" value="ABC_MutS2"/>
    <property type="match status" value="1"/>
</dbReference>
<comment type="function">
    <text evidence="7">Acts as a ribosome collision sensor, splitting the ribosome into its 2 subunits. Detects stalled/collided 70S ribosomes which it binds and splits by an ATP-hydrolysis driven conformational change. Acts upstream of the ribosome quality control system (RQC), a ribosome-associated complex that mediates the extraction of incompletely synthesized nascent chains from stalled ribosomes and their subsequent degradation. Probably generates substrates for RQC.</text>
</comment>
<comment type="caution">
    <text evidence="10">The sequence shown here is derived from an EMBL/GenBank/DDBJ whole genome shotgun (WGS) entry which is preliminary data.</text>
</comment>
<dbReference type="GO" id="GO:0004519">
    <property type="term" value="F:endonuclease activity"/>
    <property type="evidence" value="ECO:0007669"/>
    <property type="project" value="UniProtKB-UniRule"/>
</dbReference>
<keyword evidence="5 7" id="KW-0694">RNA-binding</keyword>
<name>A0A2G6EAM6_9BACT</name>
<dbReference type="Gene3D" id="3.30.1370.110">
    <property type="match status" value="1"/>
</dbReference>
<dbReference type="Gene3D" id="3.40.50.300">
    <property type="entry name" value="P-loop containing nucleotide triphosphate hydrolases"/>
    <property type="match status" value="1"/>
</dbReference>
<dbReference type="InterPro" id="IPR027417">
    <property type="entry name" value="P-loop_NTPase"/>
</dbReference>
<evidence type="ECO:0000256" key="3">
    <source>
        <dbReference type="ARBA" id="ARBA00022801"/>
    </source>
</evidence>
<dbReference type="SUPFAM" id="SSF160443">
    <property type="entry name" value="SMR domain-like"/>
    <property type="match status" value="1"/>
</dbReference>
<evidence type="ECO:0000313" key="10">
    <source>
        <dbReference type="EMBL" id="PID59140.1"/>
    </source>
</evidence>
<dbReference type="AlphaFoldDB" id="A0A2G6EAM6"/>
<dbReference type="EC" id="3.6.4.-" evidence="7"/>
<evidence type="ECO:0000256" key="8">
    <source>
        <dbReference type="SAM" id="Coils"/>
    </source>
</evidence>
<evidence type="ECO:0000256" key="2">
    <source>
        <dbReference type="ARBA" id="ARBA00022741"/>
    </source>
</evidence>
<reference evidence="10 11" key="1">
    <citation type="submission" date="2017-10" db="EMBL/GenBank/DDBJ databases">
        <title>Novel microbial diversity and functional potential in the marine mammal oral microbiome.</title>
        <authorList>
            <person name="Dudek N.K."/>
            <person name="Sun C.L."/>
            <person name="Burstein D."/>
            <person name="Kantor R.S."/>
            <person name="Aliaga Goltsman D.S."/>
            <person name="Bik E.M."/>
            <person name="Thomas B.C."/>
            <person name="Banfield J.F."/>
            <person name="Relman D.A."/>
        </authorList>
    </citation>
    <scope>NUCLEOTIDE SEQUENCE [LARGE SCALE GENOMIC DNA]</scope>
    <source>
        <strain evidence="10">DOLZORAL124_49_17</strain>
    </source>
</reference>
<dbReference type="EMBL" id="PDPS01000020">
    <property type="protein sequence ID" value="PID59140.1"/>
    <property type="molecule type" value="Genomic_DNA"/>
</dbReference>
<evidence type="ECO:0000256" key="1">
    <source>
        <dbReference type="ARBA" id="ARBA00022730"/>
    </source>
</evidence>
<dbReference type="InterPro" id="IPR046893">
    <property type="entry name" value="MSSS"/>
</dbReference>
<dbReference type="SMART" id="SM00463">
    <property type="entry name" value="SMR"/>
    <property type="match status" value="1"/>
</dbReference>
<dbReference type="PROSITE" id="PS00486">
    <property type="entry name" value="DNA_MISMATCH_REPAIR_2"/>
    <property type="match status" value="1"/>
</dbReference>
<dbReference type="InterPro" id="IPR007696">
    <property type="entry name" value="DNA_mismatch_repair_MutS_core"/>
</dbReference>
<evidence type="ECO:0000256" key="6">
    <source>
        <dbReference type="ARBA" id="ARBA00023125"/>
    </source>
</evidence>
<dbReference type="InterPro" id="IPR036187">
    <property type="entry name" value="DNA_mismatch_repair_MutS_sf"/>
</dbReference>
<keyword evidence="2 7" id="KW-0547">Nucleotide-binding</keyword>
<accession>A0A2G6EAM6</accession>
<gene>
    <name evidence="7" type="primary">mutS2</name>
    <name evidence="7" type="synonym">rqcU</name>
    <name evidence="10" type="ORF">CSB45_01685</name>
</gene>
<dbReference type="PROSITE" id="PS50828">
    <property type="entry name" value="SMR"/>
    <property type="match status" value="1"/>
</dbReference>
<keyword evidence="6 7" id="KW-0238">DNA-binding</keyword>
<dbReference type="GO" id="GO:0016887">
    <property type="term" value="F:ATP hydrolysis activity"/>
    <property type="evidence" value="ECO:0007669"/>
    <property type="project" value="InterPro"/>
</dbReference>
<keyword evidence="3 7" id="KW-0378">Hydrolase</keyword>
<dbReference type="GO" id="GO:0045910">
    <property type="term" value="P:negative regulation of DNA recombination"/>
    <property type="evidence" value="ECO:0007669"/>
    <property type="project" value="InterPro"/>
</dbReference>
<dbReference type="Pfam" id="PF00488">
    <property type="entry name" value="MutS_V"/>
    <property type="match status" value="1"/>
</dbReference>
<feature type="coiled-coil region" evidence="8">
    <location>
        <begin position="524"/>
        <end position="572"/>
    </location>
</feature>
<comment type="function">
    <text evidence="7">Endonuclease that is involved in the suppression of homologous recombination and thus may have a key role in the control of bacterial genetic diversity.</text>
</comment>
<evidence type="ECO:0000256" key="5">
    <source>
        <dbReference type="ARBA" id="ARBA00022884"/>
    </source>
</evidence>
<proteinExistence type="inferred from homology"/>
<dbReference type="InterPro" id="IPR000432">
    <property type="entry name" value="DNA_mismatch_repair_MutS_C"/>
</dbReference>
<dbReference type="InterPro" id="IPR005747">
    <property type="entry name" value="MutS2"/>
</dbReference>
<dbReference type="GO" id="GO:0072344">
    <property type="term" value="P:rescue of stalled ribosome"/>
    <property type="evidence" value="ECO:0007669"/>
    <property type="project" value="UniProtKB-UniRule"/>
</dbReference>
<dbReference type="SMART" id="SM00533">
    <property type="entry name" value="MUTSd"/>
    <property type="match status" value="1"/>
</dbReference>
<dbReference type="InterPro" id="IPR045076">
    <property type="entry name" value="MutS"/>
</dbReference>
<dbReference type="SMART" id="SM00534">
    <property type="entry name" value="MUTSac"/>
    <property type="match status" value="1"/>
</dbReference>
<dbReference type="Pfam" id="PF01713">
    <property type="entry name" value="Smr"/>
    <property type="match status" value="1"/>
</dbReference>
<evidence type="ECO:0000313" key="11">
    <source>
        <dbReference type="Proteomes" id="UP000229740"/>
    </source>
</evidence>
<keyword evidence="8" id="KW-0175">Coiled coil</keyword>
<organism evidence="10 11">
    <name type="scientific">candidate division KSB3 bacterium</name>
    <dbReference type="NCBI Taxonomy" id="2044937"/>
    <lineage>
        <taxon>Bacteria</taxon>
        <taxon>candidate division KSB3</taxon>
    </lineage>
</organism>
<dbReference type="GO" id="GO:0043023">
    <property type="term" value="F:ribosomal large subunit binding"/>
    <property type="evidence" value="ECO:0007669"/>
    <property type="project" value="UniProtKB-UniRule"/>
</dbReference>
<dbReference type="GO" id="GO:0030983">
    <property type="term" value="F:mismatched DNA binding"/>
    <property type="evidence" value="ECO:0007669"/>
    <property type="project" value="InterPro"/>
</dbReference>
<dbReference type="PANTHER" id="PTHR48466">
    <property type="entry name" value="OS10G0509000 PROTEIN-RELATED"/>
    <property type="match status" value="1"/>
</dbReference>
<evidence type="ECO:0000256" key="7">
    <source>
        <dbReference type="HAMAP-Rule" id="MF_00092"/>
    </source>
</evidence>
<protein>
    <recommendedName>
        <fullName evidence="7">Endonuclease MutS2</fullName>
        <ecNumber evidence="7">3.1.-.-</ecNumber>
    </recommendedName>
    <alternativeName>
        <fullName evidence="7">Ribosome-associated protein quality control-upstream factor</fullName>
        <shortName evidence="7">RQC-upstream factor</shortName>
        <shortName evidence="7">RqcU</shortName>
        <ecNumber evidence="7">3.6.4.-</ecNumber>
    </alternativeName>
</protein>
<dbReference type="InterPro" id="IPR002625">
    <property type="entry name" value="Smr_dom"/>
</dbReference>
<keyword evidence="4 7" id="KW-0067">ATP-binding</keyword>
<dbReference type="PIRSF" id="PIRSF005814">
    <property type="entry name" value="MutS_YshD"/>
    <property type="match status" value="1"/>
</dbReference>
<comment type="similarity">
    <text evidence="7">Belongs to the DNA mismatch repair MutS family. MutS2 subfamily.</text>
</comment>
<evidence type="ECO:0000256" key="4">
    <source>
        <dbReference type="ARBA" id="ARBA00022840"/>
    </source>
</evidence>
<dbReference type="GO" id="GO:0140664">
    <property type="term" value="F:ATP-dependent DNA damage sensor activity"/>
    <property type="evidence" value="ECO:0007669"/>
    <property type="project" value="InterPro"/>
</dbReference>
<keyword evidence="1 7" id="KW-0699">rRNA-binding</keyword>
<dbReference type="InterPro" id="IPR036063">
    <property type="entry name" value="Smr_dom_sf"/>
</dbReference>
<dbReference type="GO" id="GO:0019843">
    <property type="term" value="F:rRNA binding"/>
    <property type="evidence" value="ECO:0007669"/>
    <property type="project" value="UniProtKB-UniRule"/>
</dbReference>
<dbReference type="SUPFAM" id="SSF48334">
    <property type="entry name" value="DNA repair protein MutS, domain III"/>
    <property type="match status" value="1"/>
</dbReference>
<dbReference type="GO" id="GO:0005524">
    <property type="term" value="F:ATP binding"/>
    <property type="evidence" value="ECO:0007669"/>
    <property type="project" value="UniProtKB-UniRule"/>
</dbReference>
<dbReference type="FunFam" id="3.40.50.300:FF:000830">
    <property type="entry name" value="Endonuclease MutS2"/>
    <property type="match status" value="1"/>
</dbReference>
<dbReference type="GO" id="GO:0006298">
    <property type="term" value="P:mismatch repair"/>
    <property type="evidence" value="ECO:0007669"/>
    <property type="project" value="InterPro"/>
</dbReference>
<evidence type="ECO:0000259" key="9">
    <source>
        <dbReference type="PROSITE" id="PS50828"/>
    </source>
</evidence>
<dbReference type="HAMAP" id="MF_00092">
    <property type="entry name" value="MutS2"/>
    <property type="match status" value="1"/>
</dbReference>
<sequence>MEFLTEQALEFDTVKEYLAQFALSLPGKQELKDLRPLTDRERIEILLTEISELKDIRAVHGHLPLETLEDIREPLRRSRVDGAILEPLELRQIYNVLYSGRGVKQFVDALDAQSYPCLRKKVESIVLIEALERAIARSVDEEGAILDSASQKLRQIRKELRIARESIQRRLQTFFQRQDYQGVLQDHVITMRHNRYVIPVKAASKGKIKGIVHDQSSSGMTVFIEPQETVELNNRLASIEADEKAEIRRILLDLSGQVAESRVEIEETLIALGELDCINAKTRLSERWNCCQPELCERKQIVLQQARHPLLLMQNEADPSAIVPLLLRFDDDFSTLLITGPNTGGKTVSLKTVGLLAMMTQAGLHIPAEKGSKLCVFDNIFADIGDQQSIEQNLSTFSSHVTHIVKILEQANDRSLVLLDELGAGTDPAEGASLGIAILEYLDANNAKCLATTHHDALKSYAYTQTSTLNACMEFDVDSLSPTYRLLVGMPGKSNAFVIAERLGLPGHVIRRAQTLMGEDLLQVDRLIRKLTKDSEELDRKKRETDAKYRGILRLEKESDLLMRAAEKEKQRILDTALRQAKNIVDDAIRQSQETVRSLPAAGREQGREKLKSLQRKASELHKALRTTRKVVNSTPSAAKGEPVTVGAKVRMAGLERSGSVLRFLKDGKHAEVQVGMMRLEVPVDQLSLLQQAKSSSEHRKVSISDFSAHPGDSHTLPLELVLVGKRIDEALDELNGYLDRAFLSGLPSVSIVHGIGTGKLKKAVASFLRSHPHVLEYALDNRNYGMTNVRLACCSPPANQR</sequence>
<dbReference type="Proteomes" id="UP000229740">
    <property type="component" value="Unassembled WGS sequence"/>
</dbReference>
<dbReference type="SUPFAM" id="SSF52540">
    <property type="entry name" value="P-loop containing nucleoside triphosphate hydrolases"/>
    <property type="match status" value="1"/>
</dbReference>
<keyword evidence="7 10" id="KW-0255">Endonuclease</keyword>
<dbReference type="PANTHER" id="PTHR48466:SF2">
    <property type="entry name" value="OS10G0509000 PROTEIN"/>
    <property type="match status" value="1"/>
</dbReference>
<dbReference type="EC" id="3.1.-.-" evidence="7"/>
<comment type="subunit">
    <text evidence="7">Homodimer. Binds to stalled ribosomes, contacting rRNA.</text>
</comment>
<dbReference type="Pfam" id="PF20297">
    <property type="entry name" value="MSSS"/>
    <property type="match status" value="1"/>
</dbReference>
<feature type="domain" description="Smr" evidence="9">
    <location>
        <begin position="725"/>
        <end position="794"/>
    </location>
</feature>
<dbReference type="NCBIfam" id="TIGR01069">
    <property type="entry name" value="mutS2"/>
    <property type="match status" value="1"/>
</dbReference>